<gene>
    <name evidence="1" type="ORF">CVT01_01905</name>
    <name evidence="2" type="ORF">CVT01_01915</name>
</gene>
<accession>A0A7S9WS23</accession>
<protein>
    <submittedName>
        <fullName evidence="2">Uncharacterized protein</fullName>
    </submittedName>
</protein>
<evidence type="ECO:0000313" key="1">
    <source>
        <dbReference type="EMBL" id="QPH91327.1"/>
    </source>
</evidence>
<dbReference type="AlphaFoldDB" id="A0A7S9WS23"/>
<reference evidence="2 3" key="1">
    <citation type="journal article" date="2018" name="Emerg. Microbes Infect.">
        <title>Genomic analysis of oral Campylobacter concisus strains identified a potential bacterial molecular marker associated with active Crohn's disease.</title>
        <authorList>
            <person name="Liu F."/>
            <person name="Ma R."/>
            <person name="Tay C.Y.A."/>
            <person name="Octavia S."/>
            <person name="Lan R."/>
            <person name="Chung H.K.L."/>
            <person name="Riordan S.M."/>
            <person name="Grimm M.C."/>
            <person name="Leong R.W."/>
            <person name="Tanaka M.M."/>
            <person name="Connor S."/>
            <person name="Zhang L."/>
        </authorList>
    </citation>
    <scope>NUCLEOTIDE SEQUENCE [LARGE SCALE GENOMIC DNA]</scope>
    <source>
        <strain evidence="2 3">P1CDO3</strain>
    </source>
</reference>
<name>A0A7S9WS23_9BACT</name>
<dbReference type="RefSeq" id="WP_103598228.1">
    <property type="nucleotide sequence ID" value="NZ_CP049266.1"/>
</dbReference>
<reference evidence="2" key="2">
    <citation type="submission" date="2020-02" db="EMBL/GenBank/DDBJ databases">
        <title>Analysis of Completed Campylobacter concisus Genomes Identified Genomospecies Features, Novel plasmids and Their Association with Severe Ulcerative Colitis.</title>
        <authorList>
            <person name="Zhang L."/>
        </authorList>
    </citation>
    <scope>NUCLEOTIDE SEQUENCE</scope>
    <source>
        <strain evidence="2">P1CDO3</strain>
    </source>
</reference>
<sequence>MKIINFILLMFVLAISSYAKETFIKSKNGNSLIFKEAEKNEHFEVNLYKKLIFSSKEYNSTIYINNNTYYFGPNSSVLSSSGRYVILDTLEGGYITGYSDDKDEKPLWKDKAHCLVIDLQNGCVLINETDDACMMEWKGDELYNNAEQQKERIELKRNIKDDLDHLLKCENIGFMDINECKKQNKGKVDNAIRCNPINSKNIKEYEKYLGSDINSDTKSILGVQ</sequence>
<evidence type="ECO:0000313" key="2">
    <source>
        <dbReference type="EMBL" id="QPH91329.1"/>
    </source>
</evidence>
<dbReference type="EMBL" id="CP049266">
    <property type="protein sequence ID" value="QPH91327.1"/>
    <property type="molecule type" value="Genomic_DNA"/>
</dbReference>
<proteinExistence type="predicted"/>
<organism evidence="2 3">
    <name type="scientific">Campylobacter concisus</name>
    <dbReference type="NCBI Taxonomy" id="199"/>
    <lineage>
        <taxon>Bacteria</taxon>
        <taxon>Pseudomonadati</taxon>
        <taxon>Campylobacterota</taxon>
        <taxon>Epsilonproteobacteria</taxon>
        <taxon>Campylobacterales</taxon>
        <taxon>Campylobacteraceae</taxon>
        <taxon>Campylobacter</taxon>
    </lineage>
</organism>
<dbReference type="Proteomes" id="UP000594404">
    <property type="component" value="Chromosome"/>
</dbReference>
<evidence type="ECO:0000313" key="3">
    <source>
        <dbReference type="Proteomes" id="UP000594404"/>
    </source>
</evidence>
<dbReference type="EMBL" id="CP049266">
    <property type="protein sequence ID" value="QPH91329.1"/>
    <property type="molecule type" value="Genomic_DNA"/>
</dbReference>